<dbReference type="Gene3D" id="1.10.10.10">
    <property type="entry name" value="Winged helix-like DNA-binding domain superfamily/Winged helix DNA-binding domain"/>
    <property type="match status" value="1"/>
</dbReference>
<proteinExistence type="predicted"/>
<dbReference type="SMART" id="SM00347">
    <property type="entry name" value="HTH_MARR"/>
    <property type="match status" value="1"/>
</dbReference>
<accession>A0ABW5DNW9</accession>
<keyword evidence="3" id="KW-0804">Transcription</keyword>
<keyword evidence="6" id="KW-1185">Reference proteome</keyword>
<keyword evidence="1" id="KW-0805">Transcription regulation</keyword>
<dbReference type="InterPro" id="IPR039422">
    <property type="entry name" value="MarR/SlyA-like"/>
</dbReference>
<evidence type="ECO:0000313" key="6">
    <source>
        <dbReference type="Proteomes" id="UP001597295"/>
    </source>
</evidence>
<dbReference type="PANTHER" id="PTHR33164:SF57">
    <property type="entry name" value="MARR-FAMILY TRANSCRIPTIONAL REGULATOR"/>
    <property type="match status" value="1"/>
</dbReference>
<evidence type="ECO:0000259" key="4">
    <source>
        <dbReference type="PROSITE" id="PS50995"/>
    </source>
</evidence>
<evidence type="ECO:0000256" key="1">
    <source>
        <dbReference type="ARBA" id="ARBA00023015"/>
    </source>
</evidence>
<dbReference type="InterPro" id="IPR036390">
    <property type="entry name" value="WH_DNA-bd_sf"/>
</dbReference>
<evidence type="ECO:0000256" key="2">
    <source>
        <dbReference type="ARBA" id="ARBA00023125"/>
    </source>
</evidence>
<dbReference type="RefSeq" id="WP_379873790.1">
    <property type="nucleotide sequence ID" value="NZ_JBHUIP010000001.1"/>
</dbReference>
<protein>
    <submittedName>
        <fullName evidence="5">MarR family winged helix-turn-helix transcriptional regulator</fullName>
    </submittedName>
</protein>
<dbReference type="PANTHER" id="PTHR33164">
    <property type="entry name" value="TRANSCRIPTIONAL REGULATOR, MARR FAMILY"/>
    <property type="match status" value="1"/>
</dbReference>
<dbReference type="Proteomes" id="UP001597295">
    <property type="component" value="Unassembled WGS sequence"/>
</dbReference>
<feature type="domain" description="HTH marR-type" evidence="4">
    <location>
        <begin position="11"/>
        <end position="143"/>
    </location>
</feature>
<dbReference type="InterPro" id="IPR000835">
    <property type="entry name" value="HTH_MarR-typ"/>
</dbReference>
<dbReference type="PROSITE" id="PS01117">
    <property type="entry name" value="HTH_MARR_1"/>
    <property type="match status" value="1"/>
</dbReference>
<dbReference type="InterPro" id="IPR036388">
    <property type="entry name" value="WH-like_DNA-bd_sf"/>
</dbReference>
<dbReference type="InterPro" id="IPR023187">
    <property type="entry name" value="Tscrpt_reg_MarR-type_CS"/>
</dbReference>
<dbReference type="SUPFAM" id="SSF46785">
    <property type="entry name" value="Winged helix' DNA-binding domain"/>
    <property type="match status" value="1"/>
</dbReference>
<name>A0ABW5DNW9_9PROT</name>
<comment type="caution">
    <text evidence="5">The sequence shown here is derived from an EMBL/GenBank/DDBJ whole genome shotgun (WGS) entry which is preliminary data.</text>
</comment>
<organism evidence="5 6">
    <name type="scientific">Lacibacterium aquatile</name>
    <dbReference type="NCBI Taxonomy" id="1168082"/>
    <lineage>
        <taxon>Bacteria</taxon>
        <taxon>Pseudomonadati</taxon>
        <taxon>Pseudomonadota</taxon>
        <taxon>Alphaproteobacteria</taxon>
        <taxon>Rhodospirillales</taxon>
        <taxon>Rhodospirillaceae</taxon>
    </lineage>
</organism>
<sequence>MQRPTPLPPLTSHLGYWMRYVSNHVSQAFARKLDGAGVTVAEWVLLRELYGEDALPPSRLAERLGLTRGAISKLADRLLAKGLLVREENLTDGRAHQLALSRAGEDLVPRLVELADRNDAEFFDHLSPEERQTIERILRQIVERRGLKDIPVD</sequence>
<gene>
    <name evidence="5" type="ORF">ACFSM5_00055</name>
</gene>
<keyword evidence="2" id="KW-0238">DNA-binding</keyword>
<evidence type="ECO:0000313" key="5">
    <source>
        <dbReference type="EMBL" id="MFD2261261.1"/>
    </source>
</evidence>
<reference evidence="6" key="1">
    <citation type="journal article" date="2019" name="Int. J. Syst. Evol. Microbiol.">
        <title>The Global Catalogue of Microorganisms (GCM) 10K type strain sequencing project: providing services to taxonomists for standard genome sequencing and annotation.</title>
        <authorList>
            <consortium name="The Broad Institute Genomics Platform"/>
            <consortium name="The Broad Institute Genome Sequencing Center for Infectious Disease"/>
            <person name="Wu L."/>
            <person name="Ma J."/>
        </authorList>
    </citation>
    <scope>NUCLEOTIDE SEQUENCE [LARGE SCALE GENOMIC DNA]</scope>
    <source>
        <strain evidence="6">CGMCC 1.19062</strain>
    </source>
</reference>
<dbReference type="PRINTS" id="PR00598">
    <property type="entry name" value="HTHMARR"/>
</dbReference>
<dbReference type="Pfam" id="PF12802">
    <property type="entry name" value="MarR_2"/>
    <property type="match status" value="1"/>
</dbReference>
<dbReference type="EMBL" id="JBHUIP010000001">
    <property type="protein sequence ID" value="MFD2261261.1"/>
    <property type="molecule type" value="Genomic_DNA"/>
</dbReference>
<evidence type="ECO:0000256" key="3">
    <source>
        <dbReference type="ARBA" id="ARBA00023163"/>
    </source>
</evidence>
<dbReference type="PROSITE" id="PS50995">
    <property type="entry name" value="HTH_MARR_2"/>
    <property type="match status" value="1"/>
</dbReference>